<comment type="caution">
    <text evidence="2">The sequence shown here is derived from an EMBL/GenBank/DDBJ whole genome shotgun (WGS) entry which is preliminary data.</text>
</comment>
<dbReference type="RefSeq" id="WP_188964519.1">
    <property type="nucleotide sequence ID" value="NZ_BMOE01000017.1"/>
</dbReference>
<proteinExistence type="predicted"/>
<protein>
    <recommendedName>
        <fullName evidence="1">ARG and Rhodanese-Phosphatase-superfamily-associated domain-containing protein</fullName>
    </recommendedName>
</protein>
<accession>A0A917PQK9</accession>
<dbReference type="Proteomes" id="UP000635726">
    <property type="component" value="Unassembled WGS sequence"/>
</dbReference>
<sequence>MLKLNGLTPAPAQVRGAFRLVPLLRDRPCDDVRLTPHSMDPGFKVVALPDRTVYTAFVPHALLLEWDRPGAPLMALGGQVGRPGRSDWCGVEMVQKMRKREQGGLRFLPLHLALEGLLALHFAPPRTAWKELSRDFLKVGLGSRSESGIPGTLLPGFEDALKTFELHDGQVGMLVFVGEQLASAFVVPSAQDYRRLHRSLLEDLYGELVLRYAALYPDPPLLKATPRFEHARSLADLREGLTVLRREWAAFVQVNMLTDLLERPLTTEKVYEPGQLRLERFVTDLDPAQVNHIGERLVRPDGELLYLKTFQLSAAQTRRAYLLQQLAQYEWHLGNAAAGLGVSVPELVDRVTRAGFGYLLTQAVRETAAKALRQK</sequence>
<evidence type="ECO:0000313" key="2">
    <source>
        <dbReference type="EMBL" id="GGJ87313.1"/>
    </source>
</evidence>
<dbReference type="Pfam" id="PF22549">
    <property type="entry name" value="ARPP-2"/>
    <property type="match status" value="1"/>
</dbReference>
<dbReference type="AlphaFoldDB" id="A0A917PQK9"/>
<dbReference type="EMBL" id="BMOE01000017">
    <property type="protein sequence ID" value="GGJ87313.1"/>
    <property type="molecule type" value="Genomic_DNA"/>
</dbReference>
<reference evidence="2" key="2">
    <citation type="submission" date="2020-09" db="EMBL/GenBank/DDBJ databases">
        <authorList>
            <person name="Sun Q."/>
            <person name="Ohkuma M."/>
        </authorList>
    </citation>
    <scope>NUCLEOTIDE SEQUENCE</scope>
    <source>
        <strain evidence="2">JCM 14371</strain>
    </source>
</reference>
<evidence type="ECO:0000313" key="3">
    <source>
        <dbReference type="Proteomes" id="UP000635726"/>
    </source>
</evidence>
<evidence type="ECO:0000259" key="1">
    <source>
        <dbReference type="Pfam" id="PF22549"/>
    </source>
</evidence>
<keyword evidence="3" id="KW-1185">Reference proteome</keyword>
<dbReference type="InterPro" id="IPR054346">
    <property type="entry name" value="ARPP-2"/>
</dbReference>
<feature type="domain" description="ARG and Rhodanese-Phosphatase-superfamily-associated" evidence="1">
    <location>
        <begin position="2"/>
        <end position="272"/>
    </location>
</feature>
<reference evidence="2" key="1">
    <citation type="journal article" date="2014" name="Int. J. Syst. Evol. Microbiol.">
        <title>Complete genome sequence of Corynebacterium casei LMG S-19264T (=DSM 44701T), isolated from a smear-ripened cheese.</title>
        <authorList>
            <consortium name="US DOE Joint Genome Institute (JGI-PGF)"/>
            <person name="Walter F."/>
            <person name="Albersmeier A."/>
            <person name="Kalinowski J."/>
            <person name="Ruckert C."/>
        </authorList>
    </citation>
    <scope>NUCLEOTIDE SEQUENCE</scope>
    <source>
        <strain evidence="2">JCM 14371</strain>
    </source>
</reference>
<gene>
    <name evidence="2" type="ORF">GCM10008939_34210</name>
</gene>
<organism evidence="2 3">
    <name type="scientific">Deinococcus aquiradiocola</name>
    <dbReference type="NCBI Taxonomy" id="393059"/>
    <lineage>
        <taxon>Bacteria</taxon>
        <taxon>Thermotogati</taxon>
        <taxon>Deinococcota</taxon>
        <taxon>Deinococci</taxon>
        <taxon>Deinococcales</taxon>
        <taxon>Deinococcaceae</taxon>
        <taxon>Deinococcus</taxon>
    </lineage>
</organism>
<name>A0A917PQK9_9DEIO</name>